<dbReference type="GO" id="GO:0006914">
    <property type="term" value="P:autophagy"/>
    <property type="evidence" value="ECO:0007669"/>
    <property type="project" value="UniProtKB-KW"/>
</dbReference>
<proteinExistence type="inferred from homology"/>
<keyword evidence="3" id="KW-0813">Transport</keyword>
<evidence type="ECO:0000256" key="3">
    <source>
        <dbReference type="ARBA" id="ARBA00022448"/>
    </source>
</evidence>
<keyword evidence="4" id="KW-0967">Endosome</keyword>
<dbReference type="Proteomes" id="UP000193922">
    <property type="component" value="Unassembled WGS sequence"/>
</dbReference>
<accession>A0A1Y1W632</accession>
<reference evidence="11 12" key="1">
    <citation type="submission" date="2016-07" db="EMBL/GenBank/DDBJ databases">
        <title>Pervasive Adenine N6-methylation of Active Genes in Fungi.</title>
        <authorList>
            <consortium name="DOE Joint Genome Institute"/>
            <person name="Mondo S.J."/>
            <person name="Dannebaum R.O."/>
            <person name="Kuo R.C."/>
            <person name="Labutti K."/>
            <person name="Haridas S."/>
            <person name="Kuo A."/>
            <person name="Salamov A."/>
            <person name="Ahrendt S.R."/>
            <person name="Lipzen A."/>
            <person name="Sullivan W."/>
            <person name="Andreopoulos W.B."/>
            <person name="Clum A."/>
            <person name="Lindquist E."/>
            <person name="Daum C."/>
            <person name="Ramamoorthy G.K."/>
            <person name="Gryganskyi A."/>
            <person name="Culley D."/>
            <person name="Magnuson J.K."/>
            <person name="James T.Y."/>
            <person name="O'Malley M.A."/>
            <person name="Stajich J.E."/>
            <person name="Spatafora J.W."/>
            <person name="Visel A."/>
            <person name="Grigoriev I.V."/>
        </authorList>
    </citation>
    <scope>NUCLEOTIDE SEQUENCE [LARGE SCALE GENOMIC DNA]</scope>
    <source>
        <strain evidence="11 12">ATCC 12442</strain>
    </source>
</reference>
<dbReference type="Pfam" id="PF00787">
    <property type="entry name" value="PX"/>
    <property type="match status" value="1"/>
</dbReference>
<organism evidence="11 12">
    <name type="scientific">Linderina pennispora</name>
    <dbReference type="NCBI Taxonomy" id="61395"/>
    <lineage>
        <taxon>Eukaryota</taxon>
        <taxon>Fungi</taxon>
        <taxon>Fungi incertae sedis</taxon>
        <taxon>Zoopagomycota</taxon>
        <taxon>Kickxellomycotina</taxon>
        <taxon>Kickxellomycetes</taxon>
        <taxon>Kickxellales</taxon>
        <taxon>Kickxellaceae</taxon>
        <taxon>Linderina</taxon>
    </lineage>
</organism>
<protein>
    <recommendedName>
        <fullName evidence="10">PX domain-containing protein</fullName>
    </recommendedName>
</protein>
<dbReference type="SMART" id="SM00312">
    <property type="entry name" value="PX"/>
    <property type="match status" value="1"/>
</dbReference>
<dbReference type="Gene3D" id="3.30.1520.10">
    <property type="entry name" value="Phox-like domain"/>
    <property type="match status" value="1"/>
</dbReference>
<dbReference type="InterPro" id="IPR001683">
    <property type="entry name" value="PX_dom"/>
</dbReference>
<evidence type="ECO:0000256" key="7">
    <source>
        <dbReference type="ARBA" id="ARBA00023121"/>
    </source>
</evidence>
<dbReference type="GO" id="GO:0042147">
    <property type="term" value="P:retrograde transport, endosome to Golgi"/>
    <property type="evidence" value="ECO:0007669"/>
    <property type="project" value="InterPro"/>
</dbReference>
<keyword evidence="5" id="KW-0653">Protein transport</keyword>
<dbReference type="PANTHER" id="PTHR46979">
    <property type="entry name" value="SORTING NEXIN-41"/>
    <property type="match status" value="1"/>
</dbReference>
<dbReference type="InterPro" id="IPR051079">
    <property type="entry name" value="Sorting_Nexin_Autophagy"/>
</dbReference>
<evidence type="ECO:0000313" key="12">
    <source>
        <dbReference type="Proteomes" id="UP000193922"/>
    </source>
</evidence>
<dbReference type="InterPro" id="IPR036871">
    <property type="entry name" value="PX_dom_sf"/>
</dbReference>
<gene>
    <name evidence="11" type="ORF">DL89DRAFT_247776</name>
</gene>
<dbReference type="EMBL" id="MCFD01000009">
    <property type="protein sequence ID" value="ORX68808.1"/>
    <property type="molecule type" value="Genomic_DNA"/>
</dbReference>
<dbReference type="CDD" id="cd06867">
    <property type="entry name" value="PX_SNX41_42"/>
    <property type="match status" value="1"/>
</dbReference>
<comment type="similarity">
    <text evidence="2">Belongs to the sorting nexin family.</text>
</comment>
<dbReference type="Gene3D" id="1.20.1270.60">
    <property type="entry name" value="Arfaptin homology (AH) domain/BAR domain"/>
    <property type="match status" value="1"/>
</dbReference>
<evidence type="ECO:0000256" key="5">
    <source>
        <dbReference type="ARBA" id="ARBA00022927"/>
    </source>
</evidence>
<feature type="region of interest" description="Disordered" evidence="9">
    <location>
        <begin position="370"/>
        <end position="393"/>
    </location>
</feature>
<dbReference type="GO" id="GO:0035091">
    <property type="term" value="F:phosphatidylinositol binding"/>
    <property type="evidence" value="ECO:0007669"/>
    <property type="project" value="InterPro"/>
</dbReference>
<dbReference type="GeneID" id="63801784"/>
<evidence type="ECO:0000259" key="10">
    <source>
        <dbReference type="PROSITE" id="PS50195"/>
    </source>
</evidence>
<dbReference type="RefSeq" id="XP_040742590.1">
    <property type="nucleotide sequence ID" value="XM_040885136.1"/>
</dbReference>
<comment type="subcellular location">
    <subcellularLocation>
        <location evidence="1">Endosome membrane</location>
        <topology evidence="1">Peripheral membrane protein</topology>
    </subcellularLocation>
</comment>
<sequence length="524" mass="59083">MTEVDDYCCAIDRHLHELLDEASEQQQRNEQGEIGYQAPQFYNVVHISDAEKLSDNGSSFIAYSIIFGDYEVKRRYSEFESLRTCLCRLYPTFIVPPIPEKHSITQYAVLQKRAKEDQYIIERRKRMLERFLNHLVEHPILSSEHIVHRFFENGVSWTEVLHSPVVTNLPKTPLYSSPSRSPGSSIADGTSVQMPKIAATNSLAADVPVPSTLAPIRNVEARWMDCELFTNRYSNQFSGVVEKSERKIYRKLGELSGDYAELGAVLNGFSLLDNQREDLAAAIEKAGQAIDSSYIEINALLRSMEADMSEPIHEYSQYASIIKQVLRFRMLKNLQVDNTQDALLYQKKKLDTLLQADDEAKKLAQVLETSGTKVSPTTTTAAAAANPGDFSEPEDVDPNGFVTPQRANTDAASSVNALGDGIMNRLTYALNGMMDVDPEQMRRNQIGRASDKISILEEQLEMLSNDLVLVNTSTQDNLDRFQKQKMREVKAVLVAMSKMHLEWAEKNLEIWKEAKEAVDTVDAV</sequence>
<dbReference type="GO" id="GO:0005829">
    <property type="term" value="C:cytosol"/>
    <property type="evidence" value="ECO:0007669"/>
    <property type="project" value="GOC"/>
</dbReference>
<evidence type="ECO:0000256" key="2">
    <source>
        <dbReference type="ARBA" id="ARBA00010883"/>
    </source>
</evidence>
<keyword evidence="8" id="KW-0472">Membrane</keyword>
<dbReference type="GO" id="GO:0010008">
    <property type="term" value="C:endosome membrane"/>
    <property type="evidence" value="ECO:0007669"/>
    <property type="project" value="UniProtKB-SubCell"/>
</dbReference>
<evidence type="ECO:0000256" key="9">
    <source>
        <dbReference type="SAM" id="MobiDB-lite"/>
    </source>
</evidence>
<dbReference type="AlphaFoldDB" id="A0A1Y1W632"/>
<dbReference type="SUPFAM" id="SSF64268">
    <property type="entry name" value="PX domain"/>
    <property type="match status" value="1"/>
</dbReference>
<comment type="caution">
    <text evidence="11">The sequence shown here is derived from an EMBL/GenBank/DDBJ whole genome shotgun (WGS) entry which is preliminary data.</text>
</comment>
<dbReference type="STRING" id="61395.A0A1Y1W632"/>
<dbReference type="InterPro" id="IPR044106">
    <property type="entry name" value="PX_Snx41/Atg20"/>
</dbReference>
<keyword evidence="6" id="KW-0072">Autophagy</keyword>
<dbReference type="OrthoDB" id="289314at2759"/>
<keyword evidence="7" id="KW-0446">Lipid-binding</keyword>
<dbReference type="GO" id="GO:0015031">
    <property type="term" value="P:protein transport"/>
    <property type="evidence" value="ECO:0007669"/>
    <property type="project" value="UniProtKB-KW"/>
</dbReference>
<evidence type="ECO:0000256" key="1">
    <source>
        <dbReference type="ARBA" id="ARBA00004481"/>
    </source>
</evidence>
<feature type="domain" description="PX" evidence="10">
    <location>
        <begin position="1"/>
        <end position="158"/>
    </location>
</feature>
<evidence type="ECO:0000313" key="11">
    <source>
        <dbReference type="EMBL" id="ORX68808.1"/>
    </source>
</evidence>
<dbReference type="PANTHER" id="PTHR46979:SF2">
    <property type="entry name" value="SORTING NEXIN-41"/>
    <property type="match status" value="1"/>
</dbReference>
<evidence type="ECO:0000256" key="4">
    <source>
        <dbReference type="ARBA" id="ARBA00022753"/>
    </source>
</evidence>
<keyword evidence="12" id="KW-1185">Reference proteome</keyword>
<evidence type="ECO:0000256" key="8">
    <source>
        <dbReference type="ARBA" id="ARBA00023136"/>
    </source>
</evidence>
<dbReference type="PROSITE" id="PS50195">
    <property type="entry name" value="PX"/>
    <property type="match status" value="1"/>
</dbReference>
<dbReference type="InterPro" id="IPR027267">
    <property type="entry name" value="AH/BAR_dom_sf"/>
</dbReference>
<evidence type="ECO:0000256" key="6">
    <source>
        <dbReference type="ARBA" id="ARBA00023006"/>
    </source>
</evidence>
<name>A0A1Y1W632_9FUNG</name>